<dbReference type="GeneID" id="36633474"/>
<keyword evidence="2" id="KW-0479">Metal-binding</keyword>
<dbReference type="GO" id="GO:0003677">
    <property type="term" value="F:DNA binding"/>
    <property type="evidence" value="ECO:0007669"/>
    <property type="project" value="InterPro"/>
</dbReference>
<dbReference type="SMART" id="SM00355">
    <property type="entry name" value="ZnF_C2H2"/>
    <property type="match status" value="3"/>
</dbReference>
<dbReference type="InterPro" id="IPR051061">
    <property type="entry name" value="Zinc_finger_trans_reg"/>
</dbReference>
<accession>A0A2T3ZYG2</accession>
<proteinExistence type="predicted"/>
<dbReference type="GO" id="GO:0008270">
    <property type="term" value="F:zinc ion binding"/>
    <property type="evidence" value="ECO:0007669"/>
    <property type="project" value="UniProtKB-KW"/>
</dbReference>
<dbReference type="RefSeq" id="XP_024769527.1">
    <property type="nucleotide sequence ID" value="XM_024924891.1"/>
</dbReference>
<dbReference type="SUPFAM" id="SSF57667">
    <property type="entry name" value="beta-beta-alpha zinc fingers"/>
    <property type="match status" value="1"/>
</dbReference>
<dbReference type="Pfam" id="PF00096">
    <property type="entry name" value="zf-C2H2"/>
    <property type="match status" value="1"/>
</dbReference>
<keyword evidence="4" id="KW-0862">Zinc</keyword>
<dbReference type="InterPro" id="IPR003656">
    <property type="entry name" value="Znf_BED"/>
</dbReference>
<dbReference type="PROSITE" id="PS50157">
    <property type="entry name" value="ZINC_FINGER_C2H2_2"/>
    <property type="match status" value="1"/>
</dbReference>
<evidence type="ECO:0000256" key="8">
    <source>
        <dbReference type="PROSITE-ProRule" id="PRU00042"/>
    </source>
</evidence>
<organism evidence="12 13">
    <name type="scientific">Trichoderma harzianum CBS 226.95</name>
    <dbReference type="NCBI Taxonomy" id="983964"/>
    <lineage>
        <taxon>Eukaryota</taxon>
        <taxon>Fungi</taxon>
        <taxon>Dikarya</taxon>
        <taxon>Ascomycota</taxon>
        <taxon>Pezizomycotina</taxon>
        <taxon>Sordariomycetes</taxon>
        <taxon>Hypocreomycetidae</taxon>
        <taxon>Hypocreales</taxon>
        <taxon>Hypocreaceae</taxon>
        <taxon>Trichoderma</taxon>
    </lineage>
</organism>
<feature type="domain" description="C2H2-type" evidence="10">
    <location>
        <begin position="190"/>
        <end position="219"/>
    </location>
</feature>
<evidence type="ECO:0000256" key="2">
    <source>
        <dbReference type="ARBA" id="ARBA00022723"/>
    </source>
</evidence>
<dbReference type="InterPro" id="IPR013087">
    <property type="entry name" value="Znf_C2H2_type"/>
</dbReference>
<dbReference type="AlphaFoldDB" id="A0A2T3ZYG2"/>
<dbReference type="Proteomes" id="UP000241690">
    <property type="component" value="Unassembled WGS sequence"/>
</dbReference>
<evidence type="ECO:0000259" key="10">
    <source>
        <dbReference type="PROSITE" id="PS50157"/>
    </source>
</evidence>
<evidence type="ECO:0000256" key="4">
    <source>
        <dbReference type="ARBA" id="ARBA00022833"/>
    </source>
</evidence>
<evidence type="ECO:0008006" key="14">
    <source>
        <dbReference type="Google" id="ProtNLM"/>
    </source>
</evidence>
<dbReference type="Gene3D" id="3.30.160.60">
    <property type="entry name" value="Classic Zinc Finger"/>
    <property type="match status" value="2"/>
</dbReference>
<keyword evidence="5" id="KW-0805">Transcription regulation</keyword>
<keyword evidence="3 8" id="KW-0863">Zinc-finger</keyword>
<evidence type="ECO:0000256" key="5">
    <source>
        <dbReference type="ARBA" id="ARBA00023015"/>
    </source>
</evidence>
<sequence length="292" mass="32092">MDPDGKGPFRPGATDPLLGNETCGEEHLGFSEAVANATTNQSTGYNAYMPQEWVVGSTLDPSMLQRLPLTSPEVALHTPDPSMLPSSDLTPPEVALGSPFGVQERTTGETSNDLYEAEDHMAALDNSSPLSFSFSDFSSSDKSFENEFDAMNLDTSGPLTAGTLVEYLPSSGAEADSIPPTGSPTVALPFVCDRDGCSKSFEKNYQLNRHLGWHDKKLQCPLHPGCDKRYQYKKDLEKHIWSHHQSWAESTGRPPIRTKCKMCGVILERPDNAKRHMDEVHKKIKRRRGPGG</sequence>
<evidence type="ECO:0000256" key="7">
    <source>
        <dbReference type="ARBA" id="ARBA00023242"/>
    </source>
</evidence>
<evidence type="ECO:0000256" key="9">
    <source>
        <dbReference type="SAM" id="MobiDB-lite"/>
    </source>
</evidence>
<dbReference type="InterPro" id="IPR036236">
    <property type="entry name" value="Znf_C2H2_sf"/>
</dbReference>
<feature type="domain" description="BED-type" evidence="11">
    <location>
        <begin position="235"/>
        <end position="288"/>
    </location>
</feature>
<protein>
    <recommendedName>
        <fullName evidence="14">C2H2-type domain-containing protein</fullName>
    </recommendedName>
</protein>
<evidence type="ECO:0000313" key="12">
    <source>
        <dbReference type="EMBL" id="PTB49850.1"/>
    </source>
</evidence>
<dbReference type="PANTHER" id="PTHR46179:SF13">
    <property type="entry name" value="C2H2-TYPE DOMAIN-CONTAINING PROTEIN"/>
    <property type="match status" value="1"/>
</dbReference>
<dbReference type="PROSITE" id="PS50808">
    <property type="entry name" value="ZF_BED"/>
    <property type="match status" value="1"/>
</dbReference>
<dbReference type="STRING" id="983964.A0A2T3ZYG2"/>
<keyword evidence="6" id="KW-0804">Transcription</keyword>
<evidence type="ECO:0000313" key="13">
    <source>
        <dbReference type="Proteomes" id="UP000241690"/>
    </source>
</evidence>
<keyword evidence="13" id="KW-1185">Reference proteome</keyword>
<evidence type="ECO:0000256" key="1">
    <source>
        <dbReference type="ARBA" id="ARBA00004123"/>
    </source>
</evidence>
<reference evidence="12 13" key="1">
    <citation type="submission" date="2016-07" db="EMBL/GenBank/DDBJ databases">
        <title>Multiple horizontal gene transfer events from other fungi enriched the ability of initially mycotrophic Trichoderma (Ascomycota) to feed on dead plant biomass.</title>
        <authorList>
            <consortium name="DOE Joint Genome Institute"/>
            <person name="Aerts A."/>
            <person name="Atanasova L."/>
            <person name="Chenthamara K."/>
            <person name="Zhang J."/>
            <person name="Grujic M."/>
            <person name="Henrissat B."/>
            <person name="Kuo A."/>
            <person name="Salamov A."/>
            <person name="Lipzen A."/>
            <person name="Labutti K."/>
            <person name="Barry K."/>
            <person name="Miao Y."/>
            <person name="Rahimi M.J."/>
            <person name="Shen Q."/>
            <person name="Grigoriev I.V."/>
            <person name="Kubicek C.P."/>
            <person name="Druzhinina I.S."/>
        </authorList>
    </citation>
    <scope>NUCLEOTIDE SEQUENCE [LARGE SCALE GENOMIC DNA]</scope>
    <source>
        <strain evidence="12 13">CBS 226.95</strain>
    </source>
</reference>
<name>A0A2T3ZYG2_TRIHA</name>
<evidence type="ECO:0000259" key="11">
    <source>
        <dbReference type="PROSITE" id="PS50808"/>
    </source>
</evidence>
<evidence type="ECO:0000256" key="6">
    <source>
        <dbReference type="ARBA" id="ARBA00023163"/>
    </source>
</evidence>
<gene>
    <name evidence="12" type="ORF">M431DRAFT_9701</name>
</gene>
<feature type="region of interest" description="Disordered" evidence="9">
    <location>
        <begin position="1"/>
        <end position="23"/>
    </location>
</feature>
<dbReference type="GO" id="GO:0005634">
    <property type="term" value="C:nucleus"/>
    <property type="evidence" value="ECO:0007669"/>
    <property type="project" value="UniProtKB-SubCell"/>
</dbReference>
<comment type="subcellular location">
    <subcellularLocation>
        <location evidence="1">Nucleus</location>
    </subcellularLocation>
</comment>
<dbReference type="EMBL" id="KZ679690">
    <property type="protein sequence ID" value="PTB49850.1"/>
    <property type="molecule type" value="Genomic_DNA"/>
</dbReference>
<keyword evidence="7" id="KW-0539">Nucleus</keyword>
<dbReference type="GO" id="GO:0006357">
    <property type="term" value="P:regulation of transcription by RNA polymerase II"/>
    <property type="evidence" value="ECO:0007669"/>
    <property type="project" value="TreeGrafter"/>
</dbReference>
<evidence type="ECO:0000256" key="3">
    <source>
        <dbReference type="ARBA" id="ARBA00022771"/>
    </source>
</evidence>
<dbReference type="PANTHER" id="PTHR46179">
    <property type="entry name" value="ZINC FINGER PROTEIN"/>
    <property type="match status" value="1"/>
</dbReference>
<dbReference type="PROSITE" id="PS00028">
    <property type="entry name" value="ZINC_FINGER_C2H2_1"/>
    <property type="match status" value="2"/>
</dbReference>